<accession>A0ABW0J285</accession>
<evidence type="ECO:0000313" key="3">
    <source>
        <dbReference type="Proteomes" id="UP001596053"/>
    </source>
</evidence>
<name>A0ABW0J285_9HYPH</name>
<gene>
    <name evidence="2" type="ORF">ACFPOB_30725</name>
</gene>
<keyword evidence="1" id="KW-1133">Transmembrane helix</keyword>
<protein>
    <submittedName>
        <fullName evidence="2">Uncharacterized protein</fullName>
    </submittedName>
</protein>
<dbReference type="Proteomes" id="UP001596053">
    <property type="component" value="Unassembled WGS sequence"/>
</dbReference>
<evidence type="ECO:0000256" key="1">
    <source>
        <dbReference type="SAM" id="Phobius"/>
    </source>
</evidence>
<sequence>MNDRRSCAVIATDGRHRPSVLYLNAEGRTIGHRRPPGRLRRASQGLDMGLLRDLLDADKDGKIVPQILRVLPWAIAGVAAAMILVLGLIGYRVSAGDGFKAFGLELTPNRPAGAQASASASGTELRPIIWQTYATSKRTHIVDCVNDAMAALRSASFEQVYPSSDSSIYGNVRADAKSMIQSAIRCIDLNGAFLMFVSVSGLNDSQIEARMTVINAELQKLNPGFDFKRQFGSTLRASLTHYRSKARFPNREACVNRAELALRSEQMPVLNRGGDWISARNEYVSLVFWCFQSEFSQYEPLLYYVGFDRTYTDSVGDRLLGRLN</sequence>
<reference evidence="3" key="1">
    <citation type="journal article" date="2019" name="Int. J. Syst. Evol. Microbiol.">
        <title>The Global Catalogue of Microorganisms (GCM) 10K type strain sequencing project: providing services to taxonomists for standard genome sequencing and annotation.</title>
        <authorList>
            <consortium name="The Broad Institute Genomics Platform"/>
            <consortium name="The Broad Institute Genome Sequencing Center for Infectious Disease"/>
            <person name="Wu L."/>
            <person name="Ma J."/>
        </authorList>
    </citation>
    <scope>NUCLEOTIDE SEQUENCE [LARGE SCALE GENOMIC DNA]</scope>
    <source>
        <strain evidence="3">NCAIM B.01391</strain>
    </source>
</reference>
<comment type="caution">
    <text evidence="2">The sequence shown here is derived from an EMBL/GenBank/DDBJ whole genome shotgun (WGS) entry which is preliminary data.</text>
</comment>
<dbReference type="RefSeq" id="WP_377801934.1">
    <property type="nucleotide sequence ID" value="NZ_JBHSLW010000139.1"/>
</dbReference>
<proteinExistence type="predicted"/>
<dbReference type="EMBL" id="JBHSLW010000139">
    <property type="protein sequence ID" value="MFC5423900.1"/>
    <property type="molecule type" value="Genomic_DNA"/>
</dbReference>
<keyword evidence="1" id="KW-0812">Transmembrane</keyword>
<keyword evidence="3" id="KW-1185">Reference proteome</keyword>
<feature type="transmembrane region" description="Helical" evidence="1">
    <location>
        <begin position="70"/>
        <end position="91"/>
    </location>
</feature>
<keyword evidence="1" id="KW-0472">Membrane</keyword>
<organism evidence="2 3">
    <name type="scientific">Bosea eneae</name>
    <dbReference type="NCBI Taxonomy" id="151454"/>
    <lineage>
        <taxon>Bacteria</taxon>
        <taxon>Pseudomonadati</taxon>
        <taxon>Pseudomonadota</taxon>
        <taxon>Alphaproteobacteria</taxon>
        <taxon>Hyphomicrobiales</taxon>
        <taxon>Boseaceae</taxon>
        <taxon>Bosea</taxon>
    </lineage>
</organism>
<evidence type="ECO:0000313" key="2">
    <source>
        <dbReference type="EMBL" id="MFC5423900.1"/>
    </source>
</evidence>